<dbReference type="RefSeq" id="WP_156186024.1">
    <property type="nucleotide sequence ID" value="NZ_JACHEK010000010.1"/>
</dbReference>
<dbReference type="EMBL" id="JACHEK010000010">
    <property type="protein sequence ID" value="MBB6146562.1"/>
    <property type="molecule type" value="Genomic_DNA"/>
</dbReference>
<sequence length="475" mass="49867">MIWRAGWEPSSGLLLSPQSELMQIESIIYRIAVMPTRHYLAAGAMAAALGFGAWFGVRHMPAEYLGSALLSYQSPGQFLADSATSESDVPTARIAGSILTPTVLAKLADQTHFTTDATPSSRHSNAGDARLDAFRSHIDVEQSGPGLLRVTYRGNDPQQVTASANALAAAIAAWVPKPVAGPQVSPQPPASPVPSAPQHLVAAAAPVAGVAATTPAPIAPKSATGASQPAQNAAQLEHRAAALQEDLATLELQRQEIDSRLQSLAAEQKHPKRSASNTAAGSDDAAAGRSRLKAVAKEVTSLRILRSSLVEQLQDGKQRFEVLKAQALGTGPSSNQPSIQASAAPAAAAAPAPINTAARQSQSATATVPAAVSQQDTPAIADPLKEEDAREQRSWQGAFTVLSWSDKSYALEDDRNQILQIGGIVTAILFPVIYLVLVAWRFRPVSNAASLRRVLPRGMKYYGSVSGTPISEKTS</sequence>
<feature type="region of interest" description="Disordered" evidence="1">
    <location>
        <begin position="263"/>
        <end position="288"/>
    </location>
</feature>
<gene>
    <name evidence="3" type="ORF">HNQ77_004541</name>
</gene>
<feature type="transmembrane region" description="Helical" evidence="2">
    <location>
        <begin position="418"/>
        <end position="442"/>
    </location>
</feature>
<keyword evidence="2" id="KW-0812">Transmembrane</keyword>
<evidence type="ECO:0000313" key="3">
    <source>
        <dbReference type="EMBL" id="MBB6146562.1"/>
    </source>
</evidence>
<feature type="transmembrane region" description="Helical" evidence="2">
    <location>
        <begin position="39"/>
        <end position="57"/>
    </location>
</feature>
<feature type="compositionally biased region" description="Low complexity" evidence="1">
    <location>
        <begin position="279"/>
        <end position="288"/>
    </location>
</feature>
<keyword evidence="2" id="KW-0472">Membrane</keyword>
<organism evidence="3 4">
    <name type="scientific">Silvibacterium bohemicum</name>
    <dbReference type="NCBI Taxonomy" id="1577686"/>
    <lineage>
        <taxon>Bacteria</taxon>
        <taxon>Pseudomonadati</taxon>
        <taxon>Acidobacteriota</taxon>
        <taxon>Terriglobia</taxon>
        <taxon>Terriglobales</taxon>
        <taxon>Acidobacteriaceae</taxon>
        <taxon>Silvibacterium</taxon>
    </lineage>
</organism>
<dbReference type="Proteomes" id="UP000538666">
    <property type="component" value="Unassembled WGS sequence"/>
</dbReference>
<proteinExistence type="predicted"/>
<evidence type="ECO:0000256" key="1">
    <source>
        <dbReference type="SAM" id="MobiDB-lite"/>
    </source>
</evidence>
<evidence type="ECO:0000256" key="2">
    <source>
        <dbReference type="SAM" id="Phobius"/>
    </source>
</evidence>
<feature type="compositionally biased region" description="Low complexity" evidence="1">
    <location>
        <begin position="353"/>
        <end position="367"/>
    </location>
</feature>
<accession>A0A841JYX6</accession>
<reference evidence="3 4" key="1">
    <citation type="submission" date="2020-08" db="EMBL/GenBank/DDBJ databases">
        <title>Genomic Encyclopedia of Type Strains, Phase IV (KMG-IV): sequencing the most valuable type-strain genomes for metagenomic binning, comparative biology and taxonomic classification.</title>
        <authorList>
            <person name="Goeker M."/>
        </authorList>
    </citation>
    <scope>NUCLEOTIDE SEQUENCE [LARGE SCALE GENOMIC DNA]</scope>
    <source>
        <strain evidence="3 4">DSM 103733</strain>
    </source>
</reference>
<dbReference type="AlphaFoldDB" id="A0A841JYX6"/>
<comment type="caution">
    <text evidence="3">The sequence shown here is derived from an EMBL/GenBank/DDBJ whole genome shotgun (WGS) entry which is preliminary data.</text>
</comment>
<protein>
    <submittedName>
        <fullName evidence="3">Uncharacterized protein</fullName>
    </submittedName>
</protein>
<keyword evidence="4" id="KW-1185">Reference proteome</keyword>
<evidence type="ECO:0000313" key="4">
    <source>
        <dbReference type="Proteomes" id="UP000538666"/>
    </source>
</evidence>
<keyword evidence="2" id="KW-1133">Transmembrane helix</keyword>
<feature type="region of interest" description="Disordered" evidence="1">
    <location>
        <begin position="353"/>
        <end position="375"/>
    </location>
</feature>
<name>A0A841JYX6_9BACT</name>